<name>A0A0V1HSV5_9BILA</name>
<evidence type="ECO:0000313" key="3">
    <source>
        <dbReference type="Proteomes" id="UP000055024"/>
    </source>
</evidence>
<dbReference type="Proteomes" id="UP000055024">
    <property type="component" value="Unassembled WGS sequence"/>
</dbReference>
<protein>
    <submittedName>
        <fullName evidence="2">Uncharacterized protein</fullName>
    </submittedName>
</protein>
<sequence length="113" mass="12984">MPKNSSTTMEPVESKETQLEEKPGTLQYRVLHGDLCRSFIRLPMTILSIHLLSNGITSYSVLISNWANGQQHLISYSALIRDWMIVFYPSFSKYGRSSSKLPYMDIDNHIPNF</sequence>
<proteinExistence type="predicted"/>
<keyword evidence="3" id="KW-1185">Reference proteome</keyword>
<comment type="caution">
    <text evidence="2">The sequence shown here is derived from an EMBL/GenBank/DDBJ whole genome shotgun (WGS) entry which is preliminary data.</text>
</comment>
<accession>A0A0V1HSV5</accession>
<feature type="region of interest" description="Disordered" evidence="1">
    <location>
        <begin position="1"/>
        <end position="21"/>
    </location>
</feature>
<evidence type="ECO:0000256" key="1">
    <source>
        <dbReference type="SAM" id="MobiDB-lite"/>
    </source>
</evidence>
<evidence type="ECO:0000313" key="2">
    <source>
        <dbReference type="EMBL" id="KRZ13617.1"/>
    </source>
</evidence>
<dbReference type="EMBL" id="JYDP01000031">
    <property type="protein sequence ID" value="KRZ13617.1"/>
    <property type="molecule type" value="Genomic_DNA"/>
</dbReference>
<reference evidence="2 3" key="1">
    <citation type="submission" date="2015-01" db="EMBL/GenBank/DDBJ databases">
        <title>Evolution of Trichinella species and genotypes.</title>
        <authorList>
            <person name="Korhonen P.K."/>
            <person name="Edoardo P."/>
            <person name="Giuseppe L.R."/>
            <person name="Gasser R.B."/>
        </authorList>
    </citation>
    <scope>NUCLEOTIDE SEQUENCE [LARGE SCALE GENOMIC DNA]</scope>
    <source>
        <strain evidence="2">ISS1029</strain>
    </source>
</reference>
<gene>
    <name evidence="2" type="ORF">T11_107</name>
</gene>
<dbReference type="AlphaFoldDB" id="A0A0V1HSV5"/>
<organism evidence="2 3">
    <name type="scientific">Trichinella zimbabwensis</name>
    <dbReference type="NCBI Taxonomy" id="268475"/>
    <lineage>
        <taxon>Eukaryota</taxon>
        <taxon>Metazoa</taxon>
        <taxon>Ecdysozoa</taxon>
        <taxon>Nematoda</taxon>
        <taxon>Enoplea</taxon>
        <taxon>Dorylaimia</taxon>
        <taxon>Trichinellida</taxon>
        <taxon>Trichinellidae</taxon>
        <taxon>Trichinella</taxon>
    </lineage>
</organism>
<feature type="compositionally biased region" description="Basic and acidic residues" evidence="1">
    <location>
        <begin position="12"/>
        <end position="21"/>
    </location>
</feature>